<keyword evidence="5" id="KW-1185">Reference proteome</keyword>
<keyword evidence="1" id="KW-0175">Coiled coil</keyword>
<evidence type="ECO:0000313" key="4">
    <source>
        <dbReference type="Proteomes" id="UP000521676"/>
    </source>
</evidence>
<feature type="coiled-coil region" evidence="1">
    <location>
        <begin position="3"/>
        <end position="30"/>
    </location>
</feature>
<evidence type="ECO:0000313" key="5">
    <source>
        <dbReference type="Proteomes" id="UP001431572"/>
    </source>
</evidence>
<dbReference type="EMBL" id="JACATZ010000001">
    <property type="protein sequence ID" value="NWJ46423.1"/>
    <property type="molecule type" value="Genomic_DNA"/>
</dbReference>
<gene>
    <name evidence="2" type="ORF">HXX08_11140</name>
    <name evidence="3" type="ORF">OZ401_001570</name>
</gene>
<proteinExistence type="predicted"/>
<dbReference type="AlphaFoldDB" id="A0A8T7LZA8"/>
<dbReference type="RefSeq" id="WP_341467676.1">
    <property type="nucleotide sequence ID" value="NZ_CP128399.1"/>
</dbReference>
<protein>
    <submittedName>
        <fullName evidence="2">Uncharacterized protein</fullName>
    </submittedName>
</protein>
<evidence type="ECO:0000313" key="3">
    <source>
        <dbReference type="EMBL" id="WJW65791.1"/>
    </source>
</evidence>
<reference evidence="3" key="2">
    <citation type="journal article" date="2024" name="Nature">
        <title>Anoxygenic phototroph of the Chloroflexota uses a type I reaction centre.</title>
        <authorList>
            <person name="Tsuji J.M."/>
            <person name="Shaw N.A."/>
            <person name="Nagashima S."/>
            <person name="Venkiteswaran J.J."/>
            <person name="Schiff S.L."/>
            <person name="Watanabe T."/>
            <person name="Fukui M."/>
            <person name="Hanada S."/>
            <person name="Tank M."/>
            <person name="Neufeld J.D."/>
        </authorList>
    </citation>
    <scope>NUCLEOTIDE SEQUENCE</scope>
    <source>
        <strain evidence="3">L227-S17</strain>
    </source>
</reference>
<dbReference type="EMBL" id="CP128399">
    <property type="protein sequence ID" value="WJW65791.1"/>
    <property type="molecule type" value="Genomic_DNA"/>
</dbReference>
<organism evidence="2 4">
    <name type="scientific">Candidatus Chlorohelix allophototropha</name>
    <dbReference type="NCBI Taxonomy" id="3003348"/>
    <lineage>
        <taxon>Bacteria</taxon>
        <taxon>Bacillati</taxon>
        <taxon>Chloroflexota</taxon>
        <taxon>Chloroflexia</taxon>
        <taxon>Candidatus Chloroheliales</taxon>
        <taxon>Candidatus Chloroheliaceae</taxon>
        <taxon>Candidatus Chlorohelix</taxon>
    </lineage>
</organism>
<sequence>MSYETYKTEYTKLNDELIAAADELRAAEKVLSDNPLDFTYEQFAARNSADKKCRNIKFSMRVLREAHPSLEKKRQYEKQYGHITYAHTVMVDEVVVKTERLDCFGKVIK</sequence>
<accession>A0A8T7LZA8</accession>
<dbReference type="Proteomes" id="UP000521676">
    <property type="component" value="Unassembled WGS sequence"/>
</dbReference>
<reference evidence="2 4" key="1">
    <citation type="submission" date="2020-06" db="EMBL/GenBank/DDBJ databases">
        <title>Anoxygenic phototrophic Chloroflexota member uses a Type I reaction center.</title>
        <authorList>
            <person name="Tsuji J.M."/>
            <person name="Shaw N.A."/>
            <person name="Nagashima S."/>
            <person name="Venkiteswaran J."/>
            <person name="Schiff S.L."/>
            <person name="Hanada S."/>
            <person name="Tank M."/>
            <person name="Neufeld J.D."/>
        </authorList>
    </citation>
    <scope>NUCLEOTIDE SEQUENCE [LARGE SCALE GENOMIC DNA]</scope>
    <source>
        <strain evidence="2">L227-S17</strain>
    </source>
</reference>
<name>A0A8T7LZA8_9CHLR</name>
<evidence type="ECO:0000256" key="1">
    <source>
        <dbReference type="SAM" id="Coils"/>
    </source>
</evidence>
<dbReference type="Proteomes" id="UP001431572">
    <property type="component" value="Chromosome 1"/>
</dbReference>
<evidence type="ECO:0000313" key="2">
    <source>
        <dbReference type="EMBL" id="NWJ46423.1"/>
    </source>
</evidence>